<accession>A0A395SPG6</accession>
<dbReference type="Gene3D" id="3.40.640.10">
    <property type="entry name" value="Type I PLP-dependent aspartate aminotransferase-like (Major domain)"/>
    <property type="match status" value="1"/>
</dbReference>
<name>A0A395SPG6_FUSSP</name>
<dbReference type="PRINTS" id="PR00753">
    <property type="entry name" value="ACCSYNTHASE"/>
</dbReference>
<sequence>MYLPGEILDLDADDLRIKYQRPKPIQVKIKRQQRPWTLSCGAVVEIISGPLDKAEGNEHFLKMFDRRGAEQLREEWGVDAWSDDIEKAFMNSVEPGVMVLFLRKLNTVPNFVDDTGEDWDDAENEAFLHNELRKCLDAEVATYTRLRNYQGICIPRLLAVVNTNDQPFPKFTLNLVDARLYHKRGILLEYVHGFTLTDVAQHAPKSSWQGIVNKAVETVQILDDHNILNKDVRPDNFMVVPKNDTYQIFMIDFGQCRFRDANESDDEWGRAKWREDEEGAVARVMQQNLRLLGFELEGELFASPAYRQSLLDILSDSWHPETNSSGYISLGVAENTLMHEELMQRMSENFTINSHSLTCGDGFSGSHRLRDVLARFINRNFNPHEAVTKNQLIVTSGVGQAIELSGFSLCDKGDGVLLGRPHYGNFPIDFGYRAEAKIVGVSFGDVDPFSLEAVVLYEKALIDAQEHGIRIKVLLLCNPHNPLGRCYTSKVLQAYMKLCQKHSLHLLSDEIYALSVWENEKAPDAPEFTSVLSINTNELINVNLVHVMWGMSKDFGANGIRIGCLITRNEAFMRACVANSEFSGPSSLSDLAAMSILSDDKFLETFIKTNRLRLAENYKIVTEFLANHNIPYKEGSNSGLFVWADLFAPNRTLIDNSALKQEDAGAALRTVEAKMTEALLKEKIFVASGGDFGTDVSGWYRIVFAHEKTYLLEGLERMVRAVEKFGRD</sequence>
<dbReference type="Pfam" id="PF00155">
    <property type="entry name" value="Aminotran_1_2"/>
    <property type="match status" value="1"/>
</dbReference>
<evidence type="ECO:0000256" key="1">
    <source>
        <dbReference type="ARBA" id="ARBA00007441"/>
    </source>
</evidence>
<evidence type="ECO:0000313" key="5">
    <source>
        <dbReference type="Proteomes" id="UP000266152"/>
    </source>
</evidence>
<dbReference type="AlphaFoldDB" id="A0A395SPG6"/>
<dbReference type="SUPFAM" id="SSF53383">
    <property type="entry name" value="PLP-dependent transferases"/>
    <property type="match status" value="1"/>
</dbReference>
<dbReference type="GO" id="GO:0006520">
    <property type="term" value="P:amino acid metabolic process"/>
    <property type="evidence" value="ECO:0007669"/>
    <property type="project" value="TreeGrafter"/>
</dbReference>
<dbReference type="InterPro" id="IPR004839">
    <property type="entry name" value="Aminotransferase_I/II_large"/>
</dbReference>
<dbReference type="SUPFAM" id="SSF56112">
    <property type="entry name" value="Protein kinase-like (PK-like)"/>
    <property type="match status" value="1"/>
</dbReference>
<dbReference type="InterPro" id="IPR004838">
    <property type="entry name" value="NHTrfase_class1_PyrdxlP-BS"/>
</dbReference>
<dbReference type="PROSITE" id="PS00105">
    <property type="entry name" value="AA_TRANSFER_CLASS_1"/>
    <property type="match status" value="1"/>
</dbReference>
<keyword evidence="2" id="KW-0663">Pyridoxal phosphate</keyword>
<organism evidence="4 5">
    <name type="scientific">Fusarium sporotrichioides</name>
    <dbReference type="NCBI Taxonomy" id="5514"/>
    <lineage>
        <taxon>Eukaryota</taxon>
        <taxon>Fungi</taxon>
        <taxon>Dikarya</taxon>
        <taxon>Ascomycota</taxon>
        <taxon>Pezizomycotina</taxon>
        <taxon>Sordariomycetes</taxon>
        <taxon>Hypocreomycetidae</taxon>
        <taxon>Hypocreales</taxon>
        <taxon>Nectriaceae</taxon>
        <taxon>Fusarium</taxon>
    </lineage>
</organism>
<evidence type="ECO:0000256" key="2">
    <source>
        <dbReference type="ARBA" id="ARBA00022898"/>
    </source>
</evidence>
<dbReference type="InterPro" id="IPR050478">
    <property type="entry name" value="Ethylene_sulfur-biosynth"/>
</dbReference>
<protein>
    <submittedName>
        <fullName evidence="4">1-aminocyclopropane-1-carboxylate synthase 1</fullName>
    </submittedName>
</protein>
<dbReference type="GO" id="GO:0008483">
    <property type="term" value="F:transaminase activity"/>
    <property type="evidence" value="ECO:0007669"/>
    <property type="project" value="TreeGrafter"/>
</dbReference>
<dbReference type="InterPro" id="IPR015422">
    <property type="entry name" value="PyrdxlP-dep_Trfase_small"/>
</dbReference>
<dbReference type="InterPro" id="IPR015421">
    <property type="entry name" value="PyrdxlP-dep_Trfase_major"/>
</dbReference>
<evidence type="ECO:0000313" key="4">
    <source>
        <dbReference type="EMBL" id="RGP73915.1"/>
    </source>
</evidence>
<comment type="caution">
    <text evidence="4">The sequence shown here is derived from an EMBL/GenBank/DDBJ whole genome shotgun (WGS) entry which is preliminary data.</text>
</comment>
<feature type="domain" description="Aminotransferase class I/classII large" evidence="3">
    <location>
        <begin position="328"/>
        <end position="717"/>
    </location>
</feature>
<dbReference type="Gene3D" id="1.10.510.10">
    <property type="entry name" value="Transferase(Phosphotransferase) domain 1"/>
    <property type="match status" value="1"/>
</dbReference>
<dbReference type="Proteomes" id="UP000266152">
    <property type="component" value="Unassembled WGS sequence"/>
</dbReference>
<evidence type="ECO:0000259" key="3">
    <source>
        <dbReference type="Pfam" id="PF00155"/>
    </source>
</evidence>
<dbReference type="InterPro" id="IPR011009">
    <property type="entry name" value="Kinase-like_dom_sf"/>
</dbReference>
<keyword evidence="5" id="KW-1185">Reference proteome</keyword>
<dbReference type="STRING" id="5514.A0A395SPG6"/>
<gene>
    <name evidence="4" type="ORF">FSPOR_1609</name>
</gene>
<dbReference type="Gene3D" id="3.90.1150.10">
    <property type="entry name" value="Aspartate Aminotransferase, domain 1"/>
    <property type="match status" value="1"/>
</dbReference>
<dbReference type="CDD" id="cd00609">
    <property type="entry name" value="AAT_like"/>
    <property type="match status" value="1"/>
</dbReference>
<dbReference type="GO" id="GO:0030170">
    <property type="term" value="F:pyridoxal phosphate binding"/>
    <property type="evidence" value="ECO:0007669"/>
    <property type="project" value="InterPro"/>
</dbReference>
<comment type="similarity">
    <text evidence="1">Belongs to the class-I pyridoxal-phosphate-dependent aminotransferase family.</text>
</comment>
<reference evidence="4 5" key="1">
    <citation type="journal article" date="2018" name="PLoS Pathog.">
        <title>Evolution of structural diversity of trichothecenes, a family of toxins produced by plant pathogenic and entomopathogenic fungi.</title>
        <authorList>
            <person name="Proctor R.H."/>
            <person name="McCormick S.P."/>
            <person name="Kim H.S."/>
            <person name="Cardoza R.E."/>
            <person name="Stanley A.M."/>
            <person name="Lindo L."/>
            <person name="Kelly A."/>
            <person name="Brown D.W."/>
            <person name="Lee T."/>
            <person name="Vaughan M.M."/>
            <person name="Alexander N.J."/>
            <person name="Busman M."/>
            <person name="Gutierrez S."/>
        </authorList>
    </citation>
    <scope>NUCLEOTIDE SEQUENCE [LARGE SCALE GENOMIC DNA]</scope>
    <source>
        <strain evidence="4 5">NRRL 3299</strain>
    </source>
</reference>
<dbReference type="InterPro" id="IPR015424">
    <property type="entry name" value="PyrdxlP-dep_Trfase"/>
</dbReference>
<dbReference type="PANTHER" id="PTHR43795">
    <property type="entry name" value="BIFUNCTIONAL ASPARTATE AMINOTRANSFERASE AND GLUTAMATE/ASPARTATE-PREPHENATE AMINOTRANSFERASE-RELATED"/>
    <property type="match status" value="1"/>
</dbReference>
<proteinExistence type="inferred from homology"/>
<dbReference type="EMBL" id="PXOF01000023">
    <property type="protein sequence ID" value="RGP73915.1"/>
    <property type="molecule type" value="Genomic_DNA"/>
</dbReference>
<dbReference type="PANTHER" id="PTHR43795:SF63">
    <property type="entry name" value="PUTATIVE (AFU_ORTHOLOGUE AFUA_4G00630)-RELATED"/>
    <property type="match status" value="1"/>
</dbReference>